<feature type="domain" description="Glucose-methanol-choline oxidoreductase N-terminal" evidence="5">
    <location>
        <begin position="1466"/>
        <end position="1480"/>
    </location>
</feature>
<dbReference type="InterPro" id="IPR007867">
    <property type="entry name" value="GMC_OxRtase_C"/>
</dbReference>
<dbReference type="Pfam" id="PF05199">
    <property type="entry name" value="GMC_oxred_C"/>
    <property type="match status" value="3"/>
</dbReference>
<keyword evidence="2" id="KW-0274">FAD</keyword>
<proteinExistence type="inferred from homology"/>
<dbReference type="GO" id="GO:0016614">
    <property type="term" value="F:oxidoreductase activity, acting on CH-OH group of donors"/>
    <property type="evidence" value="ECO:0007669"/>
    <property type="project" value="InterPro"/>
</dbReference>
<feature type="chain" id="PRO_5039896985" description="Glucose-methanol-choline oxidoreductase N-terminal domain-containing protein" evidence="3">
    <location>
        <begin position="19"/>
        <end position="1774"/>
    </location>
</feature>
<evidence type="ECO:0000256" key="3">
    <source>
        <dbReference type="SAM" id="SignalP"/>
    </source>
</evidence>
<evidence type="ECO:0000313" key="7">
    <source>
        <dbReference type="Proteomes" id="UP001107558"/>
    </source>
</evidence>
<dbReference type="PROSITE" id="PS00623">
    <property type="entry name" value="GMC_OXRED_1"/>
    <property type="match status" value="1"/>
</dbReference>
<dbReference type="PANTHER" id="PTHR11552:SF158">
    <property type="entry name" value="GH23626P-RELATED"/>
    <property type="match status" value="1"/>
</dbReference>
<gene>
    <name evidence="6" type="ORF">PVAND_002984</name>
</gene>
<dbReference type="Proteomes" id="UP001107558">
    <property type="component" value="Chromosome 3"/>
</dbReference>
<dbReference type="InterPro" id="IPR012132">
    <property type="entry name" value="GMC_OxRdtase"/>
</dbReference>
<comment type="caution">
    <text evidence="6">The sequence shown here is derived from an EMBL/GenBank/DDBJ whole genome shotgun (WGS) entry which is preliminary data.</text>
</comment>
<dbReference type="SUPFAM" id="SSF54373">
    <property type="entry name" value="FAD-linked reductases, C-terminal domain"/>
    <property type="match status" value="3"/>
</dbReference>
<dbReference type="OrthoDB" id="269227at2759"/>
<dbReference type="InterPro" id="IPR000172">
    <property type="entry name" value="GMC_OxRdtase_N"/>
</dbReference>
<feature type="domain" description="Glucose-methanol-choline oxidoreductase N-terminal" evidence="4">
    <location>
        <begin position="699"/>
        <end position="722"/>
    </location>
</feature>
<protein>
    <recommendedName>
        <fullName evidence="4 5">Glucose-methanol-choline oxidoreductase N-terminal domain-containing protein</fullName>
    </recommendedName>
</protein>
<sequence>MKLKYMFLLISIFSYVKSSSSPLNQLFQTASRFLTLGQNRLDQEKENQEILNDSYDFIVVGAGSAGCALAARLSENPNWKVLLIEAGGSENFAMDIPMMVHFLQGYDINWKFKTEPSKTACLAMNNNQCNWPRGKVMGGSSVLNYMVYTRGHPQDYDNWAALGNDGWDFQNVSHYFRKLENNVVPDSTPNNYHGKNGPITVSYLNFQSDSAKAFVAAGIESGYPYTDYNGPNQVGFSFLQATIENGIRKSTNVGYLYPVRNRKNLHVRKNSRVTKILIDENKNTYGVQFYSNRKFYTVKASKEVILSAGALQSPQLLMLSGIGPKKHLRANGIKPIVNLAVGYNLMDHTAPGALTFIVNSTSIGLNTYRLMDLKVIDKYVNELNGPISSPGIESIAFIETDKSYYDPNGYPDLEYLQLGGSLNSDPVFRRNFGIRDEIYNEMFAPLESTESNTFMVFPMVMRPKSKGRIKLRSDNPFDSPAILPNYFSDRYDIDIAIRGIRRLIELGNTQALQKLNAKFLKTPVPGCKHYEFDSDDYWECYTRHFTLTIYHHCGTAKMGPESDKHAVVDSHLRVYGVKGLRVVDASIMPEIITGHTNAPVIMIAEKAADLIKKPRYFDHYDFLIVGSGAGGCVLANRLTENEKWNVLLIEAGKVETPVQDIPVLAAYMQSTAYNWGYIAEAQPYSCLGMDEHRCGFPRGKAVGGTSVINYMIYNRGHKNDFDRWSAVGNRGWSWNEVLPYFIKSERSTLEDLKNSPHHGKHGLLNVEYNRHRTVLAELFVKANKLLGASEVDYNSGRQLGVSFLQANTLNGKRHSAYKAFIEPIINRHNLHLMINTHVTKILIDPQTKIAYGVELIRNRKRYRINARKEVILASGTFQSPQLLMLSGIGPKEQLKRIQIPLIHDLPVGKIMYDHLTHLGMVFIVNTTGVSLNAERALQPRSAIEFLNGRGILTVPGGVEALSFIKTKNSDFRGKDVPDVELIFTAGSFHSDEGTGIRKGMRVNDNIYNRVYKQLEATTIDSFSIVQMLFHPKSVGYLELKSSNPFHWPKFYTNFLKDPDDIETILEGIKFTLKLVNTPPFKSVGARLHSVPIPNCAHIHFASDDYWRCTIRTLATTLHHQVSTCKMGPISDRTAVVSPELRVHGIQNLRIADTSIIPEAPTSHTNAMSFMIVNPCHVHCSSDDSNYHDFVNRTKRQSIASAPDFFLFRSPLNSVEEYRYFEQYDFIIAGSGPGGCALANRLTENSKWNVLLIEAGDVESPLQSIPVTAPYMVFSKYNWGREAKRCATPRGKALGGSSVIYFLMHTRGNPRDFDRWSEAGNYGWSFNEVLPYFIKSERANIGKYSNSPFHNRNGLWGVSFNTERTPLVKAFIKANKLLGLPEIDYNSDRQLGVSYVQANTLNGQRHSAYKAFIEPILHRQNLHIMVNTRVTKILIDPETKSAYGVEYHRNNKNYRVRTKKEVILSSGTFHTPQLLTLSGIGKKQHLNKLKIPVINELPGVGENMHDHYAFAELMFITNKTRDGFMTYLTNFFQYFNGRGLLTLPSGTEAFSFIKVPTTNSYGPSVPDIELIFSPGGVHFDRGFGITYGGRMRKDLYDAVYKPLENSENDVFLISLMLFHPKSIGRIEIPSANPFSDPRIYENMFEDSSDIEALLYGIKYVLKLIKQEPFKSLGARLNPNKLPICAHLHFASDNYFRCVIRAMTFSIQHQVGTSKMGPRSDPSAVVSPELKVHGMKNLRIVDTSIVPEAPTAHTNAISVMIGEKAADLIKRDWYKQ</sequence>
<dbReference type="InterPro" id="IPR036188">
    <property type="entry name" value="FAD/NAD-bd_sf"/>
</dbReference>
<feature type="signal peptide" evidence="3">
    <location>
        <begin position="1"/>
        <end position="18"/>
    </location>
</feature>
<evidence type="ECO:0000259" key="5">
    <source>
        <dbReference type="PROSITE" id="PS00624"/>
    </source>
</evidence>
<dbReference type="Pfam" id="PF00732">
    <property type="entry name" value="GMC_oxred_N"/>
    <property type="match status" value="3"/>
</dbReference>
<keyword evidence="7" id="KW-1185">Reference proteome</keyword>
<feature type="domain" description="Glucose-methanol-choline oxidoreductase N-terminal" evidence="5">
    <location>
        <begin position="875"/>
        <end position="889"/>
    </location>
</feature>
<dbReference type="PANTHER" id="PTHR11552">
    <property type="entry name" value="GLUCOSE-METHANOL-CHOLINE GMC OXIDOREDUCTASE"/>
    <property type="match status" value="1"/>
</dbReference>
<accession>A0A9J6BT60</accession>
<organism evidence="6 7">
    <name type="scientific">Polypedilum vanderplanki</name>
    <name type="common">Sleeping chironomid midge</name>
    <dbReference type="NCBI Taxonomy" id="319348"/>
    <lineage>
        <taxon>Eukaryota</taxon>
        <taxon>Metazoa</taxon>
        <taxon>Ecdysozoa</taxon>
        <taxon>Arthropoda</taxon>
        <taxon>Hexapoda</taxon>
        <taxon>Insecta</taxon>
        <taxon>Pterygota</taxon>
        <taxon>Neoptera</taxon>
        <taxon>Endopterygota</taxon>
        <taxon>Diptera</taxon>
        <taxon>Nematocera</taxon>
        <taxon>Chironomoidea</taxon>
        <taxon>Chironomidae</taxon>
        <taxon>Chironominae</taxon>
        <taxon>Polypedilum</taxon>
        <taxon>Polypedilum</taxon>
    </lineage>
</organism>
<evidence type="ECO:0000313" key="6">
    <source>
        <dbReference type="EMBL" id="KAG5672896.1"/>
    </source>
</evidence>
<evidence type="ECO:0000256" key="1">
    <source>
        <dbReference type="ARBA" id="ARBA00010790"/>
    </source>
</evidence>
<dbReference type="SUPFAM" id="SSF51905">
    <property type="entry name" value="FAD/NAD(P)-binding domain"/>
    <property type="match status" value="3"/>
</dbReference>
<keyword evidence="2" id="KW-0285">Flavoprotein</keyword>
<evidence type="ECO:0000259" key="4">
    <source>
        <dbReference type="PROSITE" id="PS00623"/>
    </source>
</evidence>
<dbReference type="GO" id="GO:0050660">
    <property type="term" value="F:flavin adenine dinucleotide binding"/>
    <property type="evidence" value="ECO:0007669"/>
    <property type="project" value="InterPro"/>
</dbReference>
<keyword evidence="3" id="KW-0732">Signal</keyword>
<dbReference type="Gene3D" id="3.50.50.60">
    <property type="entry name" value="FAD/NAD(P)-binding domain"/>
    <property type="match status" value="3"/>
</dbReference>
<reference evidence="6" key="1">
    <citation type="submission" date="2021-03" db="EMBL/GenBank/DDBJ databases">
        <title>Chromosome level genome of the anhydrobiotic midge Polypedilum vanderplanki.</title>
        <authorList>
            <person name="Yoshida Y."/>
            <person name="Kikawada T."/>
            <person name="Gusev O."/>
        </authorList>
    </citation>
    <scope>NUCLEOTIDE SEQUENCE</scope>
    <source>
        <strain evidence="6">NIAS01</strain>
        <tissue evidence="6">Whole body or cell culture</tissue>
    </source>
</reference>
<name>A0A9J6BT60_POLVA</name>
<dbReference type="Gene3D" id="3.30.560.10">
    <property type="entry name" value="Glucose Oxidase, domain 3"/>
    <property type="match status" value="3"/>
</dbReference>
<dbReference type="EMBL" id="JADBJN010000003">
    <property type="protein sequence ID" value="KAG5672896.1"/>
    <property type="molecule type" value="Genomic_DNA"/>
</dbReference>
<feature type="domain" description="Glucose-methanol-choline oxidoreductase N-terminal" evidence="5">
    <location>
        <begin position="309"/>
        <end position="323"/>
    </location>
</feature>
<dbReference type="PROSITE" id="PS00624">
    <property type="entry name" value="GMC_OXRED_2"/>
    <property type="match status" value="3"/>
</dbReference>
<evidence type="ECO:0000256" key="2">
    <source>
        <dbReference type="RuleBase" id="RU003968"/>
    </source>
</evidence>
<comment type="similarity">
    <text evidence="1 2">Belongs to the GMC oxidoreductase family.</text>
</comment>